<comment type="caution">
    <text evidence="2">The sequence shown here is derived from an EMBL/GenBank/DDBJ whole genome shotgun (WGS) entry which is preliminary data.</text>
</comment>
<dbReference type="GO" id="GO:0008643">
    <property type="term" value="P:carbohydrate transport"/>
    <property type="evidence" value="ECO:0007669"/>
    <property type="project" value="InterPro"/>
</dbReference>
<feature type="transmembrane region" description="Helical" evidence="1">
    <location>
        <begin position="302"/>
        <end position="318"/>
    </location>
</feature>
<keyword evidence="1" id="KW-0472">Membrane</keyword>
<feature type="transmembrane region" description="Helical" evidence="1">
    <location>
        <begin position="269"/>
        <end position="290"/>
    </location>
</feature>
<feature type="transmembrane region" description="Helical" evidence="1">
    <location>
        <begin position="157"/>
        <end position="177"/>
    </location>
</feature>
<feature type="transmembrane region" description="Helical" evidence="1">
    <location>
        <begin position="47"/>
        <end position="72"/>
    </location>
</feature>
<feature type="transmembrane region" description="Helical" evidence="1">
    <location>
        <begin position="84"/>
        <end position="103"/>
    </location>
</feature>
<reference evidence="2" key="1">
    <citation type="submission" date="2022-12" db="EMBL/GenBank/DDBJ databases">
        <title>Reference genome sequencing for broad-spectrum identification of bacterial and archaeal isolates by mass spectrometry.</title>
        <authorList>
            <person name="Sekiguchi Y."/>
            <person name="Tourlousse D.M."/>
        </authorList>
    </citation>
    <scope>NUCLEOTIDE SEQUENCE</scope>
    <source>
        <strain evidence="2">10succ1</strain>
    </source>
</reference>
<feature type="transmembrane region" description="Helical" evidence="1">
    <location>
        <begin position="330"/>
        <end position="352"/>
    </location>
</feature>
<feature type="transmembrane region" description="Helical" evidence="1">
    <location>
        <begin position="416"/>
        <end position="438"/>
    </location>
</feature>
<keyword evidence="1" id="KW-1133">Transmembrane helix</keyword>
<keyword evidence="3" id="KW-1185">Reference proteome</keyword>
<evidence type="ECO:0000313" key="2">
    <source>
        <dbReference type="EMBL" id="GLI56083.1"/>
    </source>
</evidence>
<feature type="transmembrane region" description="Helical" evidence="1">
    <location>
        <begin position="12"/>
        <end position="35"/>
    </location>
</feature>
<dbReference type="InterPro" id="IPR036259">
    <property type="entry name" value="MFS_trans_sf"/>
</dbReference>
<dbReference type="GO" id="GO:0005886">
    <property type="term" value="C:plasma membrane"/>
    <property type="evidence" value="ECO:0007669"/>
    <property type="project" value="TreeGrafter"/>
</dbReference>
<dbReference type="SUPFAM" id="SSF103473">
    <property type="entry name" value="MFS general substrate transporter"/>
    <property type="match status" value="1"/>
</dbReference>
<feature type="transmembrane region" description="Helical" evidence="1">
    <location>
        <begin position="372"/>
        <end position="396"/>
    </location>
</feature>
<dbReference type="Proteomes" id="UP001144471">
    <property type="component" value="Unassembled WGS sequence"/>
</dbReference>
<dbReference type="Pfam" id="PF13347">
    <property type="entry name" value="MFS_2"/>
    <property type="match status" value="1"/>
</dbReference>
<evidence type="ECO:0000256" key="1">
    <source>
        <dbReference type="SAM" id="Phobius"/>
    </source>
</evidence>
<gene>
    <name evidence="2" type="ORF">PM10SUCC1_15970</name>
</gene>
<sequence length="440" mass="48347">MDRKLPVSIQLFYGIGVSYAIVDQIFAQWVLYYYLPPENSGIRPLMAPIFISLALVISRFVDMVADPVVGYISDKVDTRWGRRIPFIAAGSIPLGLATIAFFYPIKGGGMGTFFYLSGVGAIFFVFYTIVGAPYNALIPEIGNTPEERLNLSTWQSVFRLLYTAVAMILPGILIKLLGGGDTEKGIRGMVILLSTISALVAYVTVFFVPEKKYSHGQRSKVNLKESLNIVFHDKSFIYYLLGLLFFFIGFNILRASMNYYVEDIMGMGKGAITVASAVLFGTSALFFYPTNKLSKRFGYRKLMLLALTALMLLSGGLYQLGKGIPKEAGFYLFALIGMPISGAAFIFPPAMLSEISTKISEKSGHKIEGMCFGIQGFFLKMAFLISIAILPIILVAGGGDILTAILSSPEGVEKSGVYTTALFSGGSFMMSFLFYYLYRD</sequence>
<dbReference type="PANTHER" id="PTHR11328:SF24">
    <property type="entry name" value="MAJOR FACILITATOR SUPERFAMILY (MFS) PROFILE DOMAIN-CONTAINING PROTEIN"/>
    <property type="match status" value="1"/>
</dbReference>
<feature type="transmembrane region" description="Helical" evidence="1">
    <location>
        <begin position="189"/>
        <end position="208"/>
    </location>
</feature>
<dbReference type="InterPro" id="IPR039672">
    <property type="entry name" value="MFS_2"/>
</dbReference>
<dbReference type="PANTHER" id="PTHR11328">
    <property type="entry name" value="MAJOR FACILITATOR SUPERFAMILY DOMAIN-CONTAINING PROTEIN"/>
    <property type="match status" value="1"/>
</dbReference>
<dbReference type="RefSeq" id="WP_281834980.1">
    <property type="nucleotide sequence ID" value="NZ_BSDY01000006.1"/>
</dbReference>
<keyword evidence="1" id="KW-0812">Transmembrane</keyword>
<evidence type="ECO:0000313" key="3">
    <source>
        <dbReference type="Proteomes" id="UP001144471"/>
    </source>
</evidence>
<dbReference type="EMBL" id="BSDY01000006">
    <property type="protein sequence ID" value="GLI56083.1"/>
    <property type="molecule type" value="Genomic_DNA"/>
</dbReference>
<feature type="transmembrane region" description="Helical" evidence="1">
    <location>
        <begin position="115"/>
        <end position="137"/>
    </location>
</feature>
<organism evidence="2 3">
    <name type="scientific">Propionigenium maris DSM 9537</name>
    <dbReference type="NCBI Taxonomy" id="1123000"/>
    <lineage>
        <taxon>Bacteria</taxon>
        <taxon>Fusobacteriati</taxon>
        <taxon>Fusobacteriota</taxon>
        <taxon>Fusobacteriia</taxon>
        <taxon>Fusobacteriales</taxon>
        <taxon>Fusobacteriaceae</taxon>
        <taxon>Propionigenium</taxon>
    </lineage>
</organism>
<dbReference type="Gene3D" id="1.20.1250.20">
    <property type="entry name" value="MFS general substrate transporter like domains"/>
    <property type="match status" value="2"/>
</dbReference>
<protein>
    <submittedName>
        <fullName evidence="2">Melibiose carrier protein</fullName>
    </submittedName>
</protein>
<feature type="transmembrane region" description="Helical" evidence="1">
    <location>
        <begin position="236"/>
        <end position="257"/>
    </location>
</feature>
<proteinExistence type="predicted"/>
<dbReference type="GO" id="GO:0015293">
    <property type="term" value="F:symporter activity"/>
    <property type="evidence" value="ECO:0007669"/>
    <property type="project" value="InterPro"/>
</dbReference>
<name>A0A9W6GKN4_9FUSO</name>
<dbReference type="AlphaFoldDB" id="A0A9W6GKN4"/>
<accession>A0A9W6GKN4</accession>